<reference evidence="6" key="1">
    <citation type="submission" date="2022-03" db="EMBL/GenBank/DDBJ databases">
        <title>Draft genome sequence of Aduncisulcus paluster, a free-living microaerophilic Fornicata.</title>
        <authorList>
            <person name="Yuyama I."/>
            <person name="Kume K."/>
            <person name="Tamura T."/>
            <person name="Inagaki Y."/>
            <person name="Hashimoto T."/>
        </authorList>
    </citation>
    <scope>NUCLEOTIDE SEQUENCE</scope>
    <source>
        <strain evidence="6">NY0171</strain>
    </source>
</reference>
<organism evidence="6 7">
    <name type="scientific">Aduncisulcus paluster</name>
    <dbReference type="NCBI Taxonomy" id="2918883"/>
    <lineage>
        <taxon>Eukaryota</taxon>
        <taxon>Metamonada</taxon>
        <taxon>Carpediemonas-like organisms</taxon>
        <taxon>Aduncisulcus</taxon>
    </lineage>
</organism>
<keyword evidence="7" id="KW-1185">Reference proteome</keyword>
<feature type="non-terminal residue" evidence="6">
    <location>
        <position position="2748"/>
    </location>
</feature>
<dbReference type="PROSITE" id="PS01186">
    <property type="entry name" value="EGF_2"/>
    <property type="match status" value="1"/>
</dbReference>
<feature type="compositionally biased region" description="Acidic residues" evidence="3">
    <location>
        <begin position="394"/>
        <end position="416"/>
    </location>
</feature>
<dbReference type="SUPFAM" id="SSF158702">
    <property type="entry name" value="Sec63 N-terminal domain-like"/>
    <property type="match status" value="1"/>
</dbReference>
<dbReference type="SUPFAM" id="SSF52058">
    <property type="entry name" value="L domain-like"/>
    <property type="match status" value="3"/>
</dbReference>
<dbReference type="PANTHER" id="PTHR46652">
    <property type="entry name" value="LEUCINE-RICH REPEAT AND IQ DOMAIN-CONTAINING PROTEIN 1-RELATED"/>
    <property type="match status" value="1"/>
</dbReference>
<feature type="region of interest" description="Disordered" evidence="3">
    <location>
        <begin position="726"/>
        <end position="755"/>
    </location>
</feature>
<feature type="non-terminal residue" evidence="6">
    <location>
        <position position="1"/>
    </location>
</feature>
<dbReference type="InterPro" id="IPR009030">
    <property type="entry name" value="Growth_fac_rcpt_cys_sf"/>
</dbReference>
<keyword evidence="2" id="KW-0677">Repeat</keyword>
<evidence type="ECO:0000313" key="6">
    <source>
        <dbReference type="EMBL" id="GKT32865.1"/>
    </source>
</evidence>
<feature type="region of interest" description="Disordered" evidence="3">
    <location>
        <begin position="1"/>
        <end position="27"/>
    </location>
</feature>
<dbReference type="SUPFAM" id="SSF57184">
    <property type="entry name" value="Growth factor receptor domain"/>
    <property type="match status" value="1"/>
</dbReference>
<feature type="region of interest" description="Disordered" evidence="3">
    <location>
        <begin position="969"/>
        <end position="1007"/>
    </location>
</feature>
<dbReference type="EMBL" id="BQXS01010076">
    <property type="protein sequence ID" value="GKT32865.1"/>
    <property type="molecule type" value="Genomic_DNA"/>
</dbReference>
<dbReference type="InterPro" id="IPR036388">
    <property type="entry name" value="WH-like_DNA-bd_sf"/>
</dbReference>
<evidence type="ECO:0000259" key="5">
    <source>
        <dbReference type="PROSITE" id="PS01186"/>
    </source>
</evidence>
<accession>A0ABQ5KK17</accession>
<feature type="region of interest" description="Disordered" evidence="3">
    <location>
        <begin position="216"/>
        <end position="238"/>
    </location>
</feature>
<dbReference type="Proteomes" id="UP001057375">
    <property type="component" value="Unassembled WGS sequence"/>
</dbReference>
<dbReference type="Gene3D" id="1.10.10.10">
    <property type="entry name" value="Winged helix-like DNA-binding domain superfamily/Winged helix DNA-binding domain"/>
    <property type="match status" value="1"/>
</dbReference>
<evidence type="ECO:0000256" key="3">
    <source>
        <dbReference type="SAM" id="MobiDB-lite"/>
    </source>
</evidence>
<feature type="compositionally biased region" description="Acidic residues" evidence="3">
    <location>
        <begin position="1"/>
        <end position="13"/>
    </location>
</feature>
<evidence type="ECO:0000256" key="1">
    <source>
        <dbReference type="ARBA" id="ARBA00022614"/>
    </source>
</evidence>
<feature type="compositionally biased region" description="Basic and acidic residues" evidence="3">
    <location>
        <begin position="224"/>
        <end position="238"/>
    </location>
</feature>
<feature type="region of interest" description="Disordered" evidence="3">
    <location>
        <begin position="916"/>
        <end position="946"/>
    </location>
</feature>
<name>A0ABQ5KK17_9EUKA</name>
<dbReference type="InterPro" id="IPR001611">
    <property type="entry name" value="Leu-rich_rpt"/>
</dbReference>
<feature type="domain" description="EGF-like" evidence="4 5">
    <location>
        <begin position="2010"/>
        <end position="2021"/>
    </location>
</feature>
<sequence length="2748" mass="305141">EEEEEEEEEVEEIEEKKMDEESVKKEQEEGVILDVKIKQEAEELSENVDTVPIASSSEDETEDSVTVDEKLSSIVSLLDICNPKMIISVPFREFLSSSFLSSSSPNSLVMFPPSPSLFSSVSSLVLIRVLSIFKRRASLLFSSSSQQMGEMIHSKPLFGSIPLRFICVCHASSLCVRLKDSLKESLSKLGLSCAVVWGSGERRTISAKGYTDSFGNEVEEDGKEESGGEKEQKWYDRKSIQKKEPPVDLLSDLASQISVYQNNNVTFMTPGTLSSFLSSSFSPLNLSSLSPSALTSPLSQLQGIMCIGLESMSVDTGVKNNATSESEIVAVGGRSKVSGDSLAVEMEKALLRVRMMQARRSRDVAERISLEKEQLSSAYNIDQGKDTKVKGEDKEEQETEEGEGEEEGEEAEGGEVDDEDVYFSLYSSVPLALTVVSLPIKNVSDVMNWCDVQPENVYFPISTGSVQAQSSHDSRALPPSLAVMTPHDIGVTSERNITAISHSIFKYIAPLSQGNVIHPTIVLVSPSLALNLTHSLACMCDVLERTRGLSLVRNKAHLTQWNMDSDATSSVKNNKNIHHSSFLNFNKTSLAHGILCCMGEEHIESMVQLVNDQSASVVVASIKLLPILQYCSLNFDYSFMLHINLTSSSQSPSGFTSTQPHSHIHPLSLSHAMCLSQIQTVFVVHPLFYTHTCYHLSEPGVVIESSFHCPKEPLVIGRVSPDFTAEEGEEEDVWHDVQKSDAEKRKDEEGTRLDDGNFISKEHHISHSALSPLLTFIVEEVVTFQRHRKRVKTLNRHFGIRTTFPSSISAQLIVDALSFSFFTRRLLQNPSFYGVRDSQDSAVSRELQALREGQSKEGSNLFLQLESSPSSSSFAISSSLTHSLSRFFDNLVNEAIILLCRWDVLDVRMKDEIIEEERESEDSIEKEEEELDDEEEGNGEEEEEEEEELAIILLCRWDVLDVRMKDEIIEEESESEDSIEKEEEELDDEEEGNGEEEEEEEEELVGEELDHSHSFKVLRSSLSLCRPTNILLSPLSCAKLVHNLSIPVSDACEIIRSLTENSLEIDEVPLYEEQSNLQNESTIAVSYGADHHLKHFSVNDETSKVDRAKKGKGVCSNDILCALVRSNMMRRWRVGSHRGVKLLEKCQKHVPMIPSPSITSPLSPSFVSLILLQFSINRHILSPTGKNPVVPIPIALGTEMSLSSLPLFALCSDVCSLFGTKHSTLRSILMTQAIVQCVAMNESALCQIPHITETGVLKLDDSEKDKSFDDRKYEEIEASMKLFPNNPQMQTYCQSLVQLHPCTPLSKLILAGVLMPSQLIMLPWEKNKAIGCKRLGNQSILFDLFTTDDVLGDVCVFLKKYPVIRTSVTFHREEEHIFSASGNDIEESYELRTALDSHESNQSMEFPLNVYIERHKEAPLVCSPLPILRREGWYIVVCYKDEVLMMRRKFMLNSNQIEESLVVPCPEEIGRGDQFIVDIYILSDSYVGFSFTNPSSGLYSPGSLNSDFIPDKNTLKRFDSHSFGEIVEIESKDPQSFFSSDILDEYFCLILSEESSCDLSSNLIYTIFDDVNVNNLEVSSLEGFQHLLSVFSIHLSDNSLNNIDKLASLTKLGIVDLSNNLISDLSPLQYHNNLHEVSLSGNTNIFDISQLYASVSIVSIGINNTSLCHSESDSDYVLFLSNVFPSLLTDSATISDFILPSLCSLIDSDICPDSTSCASYSCSSNENCPSVLLNEVYNPLSENKECAGFAKESVDVNGDIVCYSIHDDSLRNYFIDVLGLIPEDNGILSVPTLRTGLNNSFDIQQLWLSPLYCGVKTLRGLELASSLTELSLDGYDLGVLEEYDSAKYIVDRNVIQILSRSTSEYGLTSVSLDSCGIRSISDIFDLKTIHQDDSTTIAYKITSINLDNNSISDLSPLLSQISDANSGISISGSDQNCLCDPVPDYSSNYVCRESYPNFWVTECAFGYYLDNSSDQCVLPSEDEPNYFFVNSCFSRANTIPVLSLDGEYICQCREGWKGSDCSIQSGAPYDSYGNECGLAGNYDSSEEICSCVDGISLQEDGTCMYQVYIPDDNLRKSVCFSNDSNNGGTLCDISMGELTTIEKFSEYFVDINDLNASSINVEGVQYMVSASFFDLNYGTISDLTPINELKQLTEVYFSNELPDLVDTIVSDISPLSDIYRARFFHLTDNSLLSDISMIYRNTGLHKLKLDGETPFCHSENQTDFLDFISTIFPYLGSDTEENIVPPKAAGCGLDCDSDDVNCPSLKLNQILDLEDIGNPQITCSSISKEQNGNCHVIHDDNLRAYLMEGCEIDHEDSYVYSVDELISSSVTNINIGSISAPTTLKGLEYLRKIEVLTLNGYDLSDSYDQKVVKMLSRHYIDGDLGLKELHVSGCNINRLEDILDFTVSAQYDGMGSDAIDVVSSSFKFRHLDISENNISDLSTLAMWDPQNCFGDSFNIILNNNNICDFENVHSFFTNIYGTDSIIPEASDTSQNCHCSTFSQPKFSDHEVCRQVYQNNWQVECWVGYYFDVESSSCLLALTDSAAAICRWCEHESSQSYRCIKEDGASDVSAVCRNGLSGPKCTVRTCPSNPDGVICGSGGTCDLVSNTCICDASSMLVSGYCVDTPYKVFIEDIDVRKNICEATGHGAVICDVDIFEFAELTQLEIGSGDTLADINSIVGIENLYQLGSLSIYESGLTDINSIYDLPMLNYIGFYGSNPNFYDLSPIKGLFYLSTILTIGKSGLFD</sequence>
<dbReference type="Gene3D" id="3.80.10.10">
    <property type="entry name" value="Ribonuclease Inhibitor"/>
    <property type="match status" value="3"/>
</dbReference>
<feature type="compositionally biased region" description="Basic and acidic residues" evidence="3">
    <location>
        <begin position="734"/>
        <end position="755"/>
    </location>
</feature>
<keyword evidence="1" id="KW-0433">Leucine-rich repeat</keyword>
<dbReference type="InterPro" id="IPR000742">
    <property type="entry name" value="EGF"/>
</dbReference>
<comment type="caution">
    <text evidence="6">The sequence shown here is derived from an EMBL/GenBank/DDBJ whole genome shotgun (WGS) entry which is preliminary data.</text>
</comment>
<evidence type="ECO:0000256" key="2">
    <source>
        <dbReference type="ARBA" id="ARBA00022737"/>
    </source>
</evidence>
<dbReference type="InterPro" id="IPR050836">
    <property type="entry name" value="SDS22/Internalin_LRR"/>
</dbReference>
<dbReference type="PROSITE" id="PS51450">
    <property type="entry name" value="LRR"/>
    <property type="match status" value="3"/>
</dbReference>
<feature type="compositionally biased region" description="Basic and acidic residues" evidence="3">
    <location>
        <begin position="383"/>
        <end position="393"/>
    </location>
</feature>
<gene>
    <name evidence="6" type="ORF">ADUPG1_006916</name>
</gene>
<dbReference type="PROSITE" id="PS00022">
    <property type="entry name" value="EGF_1"/>
    <property type="match status" value="1"/>
</dbReference>
<feature type="compositionally biased region" description="Basic and acidic residues" evidence="3">
    <location>
        <begin position="14"/>
        <end position="27"/>
    </location>
</feature>
<proteinExistence type="predicted"/>
<dbReference type="InterPro" id="IPR032675">
    <property type="entry name" value="LRR_dom_sf"/>
</dbReference>
<evidence type="ECO:0000259" key="4">
    <source>
        <dbReference type="PROSITE" id="PS00022"/>
    </source>
</evidence>
<dbReference type="Gene3D" id="2.60.40.150">
    <property type="entry name" value="C2 domain"/>
    <property type="match status" value="1"/>
</dbReference>
<evidence type="ECO:0000313" key="7">
    <source>
        <dbReference type="Proteomes" id="UP001057375"/>
    </source>
</evidence>
<dbReference type="InterPro" id="IPR035892">
    <property type="entry name" value="C2_domain_sf"/>
</dbReference>
<protein>
    <submittedName>
        <fullName evidence="6">Small heat shock protein RTM2-like protein</fullName>
    </submittedName>
</protein>
<dbReference type="PANTHER" id="PTHR46652:SF3">
    <property type="entry name" value="LEUCINE-RICH REPEAT-CONTAINING PROTEIN 9"/>
    <property type="match status" value="1"/>
</dbReference>
<feature type="region of interest" description="Disordered" evidence="3">
    <location>
        <begin position="379"/>
        <end position="416"/>
    </location>
</feature>